<name>A0ACD4NJ11_9HYPH</name>
<gene>
    <name evidence="1" type="primary">xdhA</name>
    <name evidence="1" type="ORF">OXU80_18045</name>
</gene>
<dbReference type="Proteomes" id="UP001163223">
    <property type="component" value="Chromosome"/>
</dbReference>
<accession>A0ACD4NJ11</accession>
<keyword evidence="1" id="KW-0560">Oxidoreductase</keyword>
<evidence type="ECO:0000313" key="1">
    <source>
        <dbReference type="EMBL" id="WAJ26756.1"/>
    </source>
</evidence>
<reference evidence="1" key="1">
    <citation type="submission" date="2022-11" db="EMBL/GenBank/DDBJ databases">
        <title>beta-Carotene-producing bacterium, Jeongeuplla avenae sp. nov., alleviates the salt stress of Arabidopsis seedlings.</title>
        <authorList>
            <person name="Jiang L."/>
            <person name="Lee J."/>
        </authorList>
    </citation>
    <scope>NUCLEOTIDE SEQUENCE</scope>
    <source>
        <strain evidence="1">DY_R2A_6</strain>
    </source>
</reference>
<dbReference type="EC" id="1.17.1.4" evidence="1"/>
<organism evidence="1 2">
    <name type="scientific">Antarcticirhabdus aurantiaca</name>
    <dbReference type="NCBI Taxonomy" id="2606717"/>
    <lineage>
        <taxon>Bacteria</taxon>
        <taxon>Pseudomonadati</taxon>
        <taxon>Pseudomonadota</taxon>
        <taxon>Alphaproteobacteria</taxon>
        <taxon>Hyphomicrobiales</taxon>
        <taxon>Aurantimonadaceae</taxon>
        <taxon>Antarcticirhabdus</taxon>
    </lineage>
</organism>
<sequence>MMAHEKGPIRYLLNGRERVIEGVKPTTTILEHLRRAERLTGTKEGCAEGDCGACTVMLSEPDGAGGIRRRAVNACIQFVPALHGRSVETIEAIGGQGLAPVQAAMVNSHASQCGFCTPGFAMQLHVGWLNGEIADRQSVKDLVSGNLCRCTGYGPIVDAGLSLAGQAPPLDAAADAALAERLAALGGEAMLAYEAPGGRWFAPRDVDELADTYAAHPDAVLISGATDVGLWVTKQQRELPLLIDVSRVWDLRQVEEAPGRTIFGAGVSHAAAISALTRIHPDLGEVMRRFAGHQIRAMGTLGGNIANGSPIGDLAPCFIALGAGLHLRMGDSMRGLRLEDFFLDYGKQDRRPGEFVAAIDVPDLGNNEAFFARKISKRFDSDISAVMAAFRLKIEGGIVTDAALAFGGMAGTPKRAKAAEAALIGQAFGAEAAGRAAAALAKDFAPLTDIRASSRYRLEAAGNLIRRFAAEHEGGRNDLFAVTAEVA</sequence>
<protein>
    <submittedName>
        <fullName evidence="1">Xanthine dehydrogenase small subunit</fullName>
        <ecNumber evidence="1">1.17.1.4</ecNumber>
    </submittedName>
</protein>
<proteinExistence type="predicted"/>
<dbReference type="EMBL" id="CP113520">
    <property type="protein sequence ID" value="WAJ26756.1"/>
    <property type="molecule type" value="Genomic_DNA"/>
</dbReference>
<keyword evidence="2" id="KW-1185">Reference proteome</keyword>
<evidence type="ECO:0000313" key="2">
    <source>
        <dbReference type="Proteomes" id="UP001163223"/>
    </source>
</evidence>